<dbReference type="Proteomes" id="UP000002220">
    <property type="component" value="Chromosome"/>
</dbReference>
<sequence>MRVSSHVLGKQSTSGFIAACTESSQPRQPLSYRETVTIVTKKKVTHVILNHTGHFEDHH</sequence>
<keyword evidence="2" id="KW-1185">Reference proteome</keyword>
<dbReference type="HOGENOM" id="CLU_2956630_0_0_0"/>
<protein>
    <submittedName>
        <fullName evidence="1">Uncharacterized protein</fullName>
    </submittedName>
</protein>
<accession>D5SSE1</accession>
<dbReference type="EMBL" id="CP001744">
    <property type="protein sequence ID" value="ADG66689.1"/>
    <property type="molecule type" value="Genomic_DNA"/>
</dbReference>
<gene>
    <name evidence="1" type="ordered locus">Plim_0845</name>
</gene>
<proteinExistence type="predicted"/>
<reference evidence="1 2" key="1">
    <citation type="journal article" date="2010" name="Stand. Genomic Sci.">
        <title>Complete genome sequence of Planctomyces limnophilus type strain (Mu 290).</title>
        <authorList>
            <person name="Labutti K."/>
            <person name="Sikorski J."/>
            <person name="Schneider S."/>
            <person name="Nolan M."/>
            <person name="Lucas S."/>
            <person name="Glavina Del Rio T."/>
            <person name="Tice H."/>
            <person name="Cheng J.F."/>
            <person name="Goodwin L."/>
            <person name="Pitluck S."/>
            <person name="Liolios K."/>
            <person name="Ivanova N."/>
            <person name="Mavromatis K."/>
            <person name="Mikhailova N."/>
            <person name="Pati A."/>
            <person name="Chen A."/>
            <person name="Palaniappan K."/>
            <person name="Land M."/>
            <person name="Hauser L."/>
            <person name="Chang Y.J."/>
            <person name="Jeffries C.D."/>
            <person name="Tindall B.J."/>
            <person name="Rohde M."/>
            <person name="Goker M."/>
            <person name="Woyke T."/>
            <person name="Bristow J."/>
            <person name="Eisen J.A."/>
            <person name="Markowitz V."/>
            <person name="Hugenholtz P."/>
            <person name="Kyrpides N.C."/>
            <person name="Klenk H.P."/>
            <person name="Lapidus A."/>
        </authorList>
    </citation>
    <scope>NUCLEOTIDE SEQUENCE [LARGE SCALE GENOMIC DNA]</scope>
    <source>
        <strain evidence="2">ATCC 43296 / DSM 3776 / IFAM 1008 / Mu 290</strain>
    </source>
</reference>
<name>D5SSE1_PLAL2</name>
<dbReference type="KEGG" id="plm:Plim_0845"/>
<evidence type="ECO:0000313" key="1">
    <source>
        <dbReference type="EMBL" id="ADG66689.1"/>
    </source>
</evidence>
<organism evidence="1 2">
    <name type="scientific">Planctopirus limnophila (strain ATCC 43296 / DSM 3776 / IFAM 1008 / Mu 290)</name>
    <name type="common">Planctomyces limnophilus</name>
    <dbReference type="NCBI Taxonomy" id="521674"/>
    <lineage>
        <taxon>Bacteria</taxon>
        <taxon>Pseudomonadati</taxon>
        <taxon>Planctomycetota</taxon>
        <taxon>Planctomycetia</taxon>
        <taxon>Planctomycetales</taxon>
        <taxon>Planctomycetaceae</taxon>
        <taxon>Planctopirus</taxon>
    </lineage>
</organism>
<evidence type="ECO:0000313" key="2">
    <source>
        <dbReference type="Proteomes" id="UP000002220"/>
    </source>
</evidence>
<dbReference type="AlphaFoldDB" id="D5SSE1"/>